<keyword evidence="1" id="KW-0812">Transmembrane</keyword>
<evidence type="ECO:0000256" key="1">
    <source>
        <dbReference type="SAM" id="Phobius"/>
    </source>
</evidence>
<evidence type="ECO:0000313" key="2">
    <source>
        <dbReference type="EMBL" id="RAH60784.1"/>
    </source>
</evidence>
<proteinExistence type="predicted"/>
<keyword evidence="1" id="KW-1133">Transmembrane helix</keyword>
<dbReference type="GeneID" id="37157733"/>
<dbReference type="AlphaFoldDB" id="A0A8G1VPA6"/>
<keyword evidence="3" id="KW-1185">Reference proteome</keyword>
<dbReference type="Proteomes" id="UP000249526">
    <property type="component" value="Unassembled WGS sequence"/>
</dbReference>
<organism evidence="2 3">
    <name type="scientific">Aspergillus piperis CBS 112811</name>
    <dbReference type="NCBI Taxonomy" id="1448313"/>
    <lineage>
        <taxon>Eukaryota</taxon>
        <taxon>Fungi</taxon>
        <taxon>Dikarya</taxon>
        <taxon>Ascomycota</taxon>
        <taxon>Pezizomycotina</taxon>
        <taxon>Eurotiomycetes</taxon>
        <taxon>Eurotiomycetidae</taxon>
        <taxon>Eurotiales</taxon>
        <taxon>Aspergillaceae</taxon>
        <taxon>Aspergillus</taxon>
        <taxon>Aspergillus subgen. Circumdati</taxon>
    </lineage>
</organism>
<reference evidence="2 3" key="1">
    <citation type="submission" date="2018-02" db="EMBL/GenBank/DDBJ databases">
        <title>The genomes of Aspergillus section Nigri reveals drivers in fungal speciation.</title>
        <authorList>
            <consortium name="DOE Joint Genome Institute"/>
            <person name="Vesth T.C."/>
            <person name="Nybo J."/>
            <person name="Theobald S."/>
            <person name="Brandl J."/>
            <person name="Frisvad J.C."/>
            <person name="Nielsen K.F."/>
            <person name="Lyhne E.K."/>
            <person name="Kogle M.E."/>
            <person name="Kuo A."/>
            <person name="Riley R."/>
            <person name="Clum A."/>
            <person name="Nolan M."/>
            <person name="Lipzen A."/>
            <person name="Salamov A."/>
            <person name="Henrissat B."/>
            <person name="Wiebenga A."/>
            <person name="De vries R.P."/>
            <person name="Grigoriev I.V."/>
            <person name="Mortensen U.H."/>
            <person name="Andersen M.R."/>
            <person name="Baker S.E."/>
        </authorList>
    </citation>
    <scope>NUCLEOTIDE SEQUENCE [LARGE SCALE GENOMIC DNA]</scope>
    <source>
        <strain evidence="2 3">CBS 112811</strain>
    </source>
</reference>
<sequence length="108" mass="12476">MQTWMFPRRQHVHSFNNINIIFHVHRITLNVLVYLAILTMIESLVLFSLVRDSIHDYPANPLLHLDDVKWGRSELAKDSPPEKILMRSSGIILFLPLSSSFIKLACPP</sequence>
<feature type="transmembrane region" description="Helical" evidence="1">
    <location>
        <begin position="31"/>
        <end position="50"/>
    </location>
</feature>
<evidence type="ECO:0000313" key="3">
    <source>
        <dbReference type="Proteomes" id="UP000249526"/>
    </source>
</evidence>
<dbReference type="RefSeq" id="XP_025518706.1">
    <property type="nucleotide sequence ID" value="XM_025654331.1"/>
</dbReference>
<name>A0A8G1VPA6_9EURO</name>
<dbReference type="EMBL" id="KZ825056">
    <property type="protein sequence ID" value="RAH60784.1"/>
    <property type="molecule type" value="Genomic_DNA"/>
</dbReference>
<accession>A0A8G1VPA6</accession>
<gene>
    <name evidence="2" type="ORF">BO85DRAFT_177390</name>
</gene>
<keyword evidence="1" id="KW-0472">Membrane</keyword>
<protein>
    <submittedName>
        <fullName evidence="2">Uncharacterized protein</fullName>
    </submittedName>
</protein>